<dbReference type="Proteomes" id="UP001295469">
    <property type="component" value="Chromosome C09"/>
</dbReference>
<evidence type="ECO:0000259" key="2">
    <source>
        <dbReference type="Pfam" id="PF26133"/>
    </source>
</evidence>
<dbReference type="AlphaFoldDB" id="A0A816J2M2"/>
<evidence type="ECO:0000256" key="1">
    <source>
        <dbReference type="SAM" id="MobiDB-lite"/>
    </source>
</evidence>
<dbReference type="EMBL" id="HG994373">
    <property type="protein sequence ID" value="CAF1745711.1"/>
    <property type="molecule type" value="Genomic_DNA"/>
</dbReference>
<dbReference type="Pfam" id="PF26133">
    <property type="entry name" value="DUF8039"/>
    <property type="match status" value="1"/>
</dbReference>
<evidence type="ECO:0000313" key="3">
    <source>
        <dbReference type="EMBL" id="CAF1745711.1"/>
    </source>
</evidence>
<gene>
    <name evidence="3" type="ORF">DARMORV10_C09P36000.1</name>
</gene>
<reference evidence="3" key="1">
    <citation type="submission" date="2021-01" db="EMBL/GenBank/DDBJ databases">
        <authorList>
            <consortium name="Genoscope - CEA"/>
            <person name="William W."/>
        </authorList>
    </citation>
    <scope>NUCLEOTIDE SEQUENCE</scope>
</reference>
<proteinExistence type="predicted"/>
<feature type="domain" description="DUF8039" evidence="2">
    <location>
        <begin position="218"/>
        <end position="302"/>
    </location>
</feature>
<sequence>MCLLIDWADEDGNVAEGCILSSEPDDIVNDTRLGPTDFIVLVESANEPEVYLWRPARNMCTIKEVVGHIIAWPKNKCVELGQGLQPKDIAPLGSRANSLNKCRLLDLSDDCVVVGEGRWQTTEPKALVNGIPFGPKAVKVFLDVILEPETFLWRRTSDVAYLEDCLMSFISWPARKVVFENPPEGTRKNPTATSVQKGQKAPTEKYLTASSPQNHGFEAIQVNQKCKLMDIDGRKLVVAEGRVHSTDQDQMVHFVRLGPNAGRVWVDAVMVDDADIWRKSDEIESMKDAHGSSIAWPIDKLVIY</sequence>
<organism evidence="3">
    <name type="scientific">Brassica napus</name>
    <name type="common">Rape</name>
    <dbReference type="NCBI Taxonomy" id="3708"/>
    <lineage>
        <taxon>Eukaryota</taxon>
        <taxon>Viridiplantae</taxon>
        <taxon>Streptophyta</taxon>
        <taxon>Embryophyta</taxon>
        <taxon>Tracheophyta</taxon>
        <taxon>Spermatophyta</taxon>
        <taxon>Magnoliopsida</taxon>
        <taxon>eudicotyledons</taxon>
        <taxon>Gunneridae</taxon>
        <taxon>Pentapetalae</taxon>
        <taxon>rosids</taxon>
        <taxon>malvids</taxon>
        <taxon>Brassicales</taxon>
        <taxon>Brassicaceae</taxon>
        <taxon>Brassiceae</taxon>
        <taxon>Brassica</taxon>
    </lineage>
</organism>
<dbReference type="InterPro" id="IPR058352">
    <property type="entry name" value="DUF8039"/>
</dbReference>
<feature type="region of interest" description="Disordered" evidence="1">
    <location>
        <begin position="181"/>
        <end position="201"/>
    </location>
</feature>
<dbReference type="PANTHER" id="PTHR33018">
    <property type="entry name" value="OS10G0338966 PROTEIN-RELATED"/>
    <property type="match status" value="1"/>
</dbReference>
<name>A0A816J2M2_BRANA</name>
<accession>A0A816J2M2</accession>
<feature type="compositionally biased region" description="Polar residues" evidence="1">
    <location>
        <begin position="188"/>
        <end position="197"/>
    </location>
</feature>
<dbReference type="PANTHER" id="PTHR33018:SF37">
    <property type="entry name" value="TRANSPOSASE TNP1_EN_SPM-LIKE DOMAIN-CONTAINING PROTEIN"/>
    <property type="match status" value="1"/>
</dbReference>
<protein>
    <submittedName>
        <fullName evidence="3">(rape) hypothetical protein</fullName>
    </submittedName>
</protein>